<proteinExistence type="predicted"/>
<keyword evidence="2" id="KW-1185">Reference proteome</keyword>
<accession>A0ABR4B3D7</accession>
<reference evidence="1 2" key="1">
    <citation type="submission" date="2024-09" db="EMBL/GenBank/DDBJ databases">
        <title>Rethinking Asexuality: The Enigmatic Case of Functional Sexual Genes in Lepraria (Stereocaulaceae).</title>
        <authorList>
            <person name="Doellman M."/>
            <person name="Sun Y."/>
            <person name="Barcenas-Pena A."/>
            <person name="Lumbsch H.T."/>
            <person name="Grewe F."/>
        </authorList>
    </citation>
    <scope>NUCLEOTIDE SEQUENCE [LARGE SCALE GENOMIC DNA]</scope>
    <source>
        <strain evidence="1 2">Grewe 0041</strain>
    </source>
</reference>
<dbReference type="Proteomes" id="UP001590951">
    <property type="component" value="Unassembled WGS sequence"/>
</dbReference>
<comment type="caution">
    <text evidence="1">The sequence shown here is derived from an EMBL/GenBank/DDBJ whole genome shotgun (WGS) entry which is preliminary data.</text>
</comment>
<name>A0ABR4B3D7_9LECA</name>
<dbReference type="EMBL" id="JBHFEH010000027">
    <property type="protein sequence ID" value="KAL2052409.1"/>
    <property type="molecule type" value="Genomic_DNA"/>
</dbReference>
<evidence type="ECO:0000313" key="2">
    <source>
        <dbReference type="Proteomes" id="UP001590951"/>
    </source>
</evidence>
<protein>
    <submittedName>
        <fullName evidence="1">Uncharacterized protein</fullName>
    </submittedName>
</protein>
<organism evidence="1 2">
    <name type="scientific">Lepraria finkii</name>
    <dbReference type="NCBI Taxonomy" id="1340010"/>
    <lineage>
        <taxon>Eukaryota</taxon>
        <taxon>Fungi</taxon>
        <taxon>Dikarya</taxon>
        <taxon>Ascomycota</taxon>
        <taxon>Pezizomycotina</taxon>
        <taxon>Lecanoromycetes</taxon>
        <taxon>OSLEUM clade</taxon>
        <taxon>Lecanoromycetidae</taxon>
        <taxon>Lecanorales</taxon>
        <taxon>Lecanorineae</taxon>
        <taxon>Stereocaulaceae</taxon>
        <taxon>Lepraria</taxon>
    </lineage>
</organism>
<gene>
    <name evidence="1" type="ORF">ABVK25_007281</name>
</gene>
<sequence length="263" mass="29557">MWLVPGLMTMEIENLGFPIHQIHKYACAVRETQLALAEFDQKRLKSYTDSTMTDSILTRSFNSKHGRMFSTESLDGCLATNADNLQVYASCMELNGENIFFLTRVLAFYNSCTHAFNIACKSSADFQRARIAMFRVRLSIFVSLVHSRMASYPINIESRIYSRLDASFGPAIVIIASNKHNRSSSIATTVSNITPWDDEDKQATDTAGDEISYRADFLQIAKTPAYIYAQWVASTLGARIRIMRAERALLQWVRGICGCEGSV</sequence>
<evidence type="ECO:0000313" key="1">
    <source>
        <dbReference type="EMBL" id="KAL2052409.1"/>
    </source>
</evidence>